<reference evidence="2 3" key="1">
    <citation type="submission" date="2017-11" db="EMBL/GenBank/DDBJ databases">
        <title>Genomic Encyclopedia of Archaeal and Bacterial Type Strains, Phase II (KMG-II): From Individual Species to Whole Genera.</title>
        <authorList>
            <person name="Goeker M."/>
        </authorList>
    </citation>
    <scope>NUCLEOTIDE SEQUENCE [LARGE SCALE GENOMIC DNA]</scope>
    <source>
        <strain evidence="2 3">DSM 25625</strain>
    </source>
</reference>
<feature type="compositionally biased region" description="Polar residues" evidence="1">
    <location>
        <begin position="1"/>
        <end position="12"/>
    </location>
</feature>
<organism evidence="2 3">
    <name type="scientific">Compostimonas suwonensis</name>
    <dbReference type="NCBI Taxonomy" id="1048394"/>
    <lineage>
        <taxon>Bacteria</taxon>
        <taxon>Bacillati</taxon>
        <taxon>Actinomycetota</taxon>
        <taxon>Actinomycetes</taxon>
        <taxon>Micrococcales</taxon>
        <taxon>Microbacteriaceae</taxon>
        <taxon>Compostimonas</taxon>
    </lineage>
</organism>
<name>A0A2M9C391_9MICO</name>
<accession>A0A2M9C391</accession>
<feature type="region of interest" description="Disordered" evidence="1">
    <location>
        <begin position="1"/>
        <end position="50"/>
    </location>
</feature>
<comment type="caution">
    <text evidence="2">The sequence shown here is derived from an EMBL/GenBank/DDBJ whole genome shotgun (WGS) entry which is preliminary data.</text>
</comment>
<sequence>MQNSSFGAQSPLLSEKFRRFESDAGTRGGGEAGRAGRPPGTERTQRTGVL</sequence>
<evidence type="ECO:0000256" key="1">
    <source>
        <dbReference type="SAM" id="MobiDB-lite"/>
    </source>
</evidence>
<proteinExistence type="predicted"/>
<gene>
    <name evidence="2" type="ORF">CLV54_0035</name>
</gene>
<evidence type="ECO:0000313" key="3">
    <source>
        <dbReference type="Proteomes" id="UP000230161"/>
    </source>
</evidence>
<evidence type="ECO:0000313" key="2">
    <source>
        <dbReference type="EMBL" id="PJJ65010.1"/>
    </source>
</evidence>
<protein>
    <submittedName>
        <fullName evidence="2">Uncharacterized protein</fullName>
    </submittedName>
</protein>
<dbReference type="EMBL" id="PGFB01000001">
    <property type="protein sequence ID" value="PJJ65010.1"/>
    <property type="molecule type" value="Genomic_DNA"/>
</dbReference>
<keyword evidence="3" id="KW-1185">Reference proteome</keyword>
<dbReference type="AlphaFoldDB" id="A0A2M9C391"/>
<dbReference type="Proteomes" id="UP000230161">
    <property type="component" value="Unassembled WGS sequence"/>
</dbReference>
<feature type="compositionally biased region" description="Basic and acidic residues" evidence="1">
    <location>
        <begin position="15"/>
        <end position="24"/>
    </location>
</feature>